<reference evidence="2 3" key="1">
    <citation type="journal article" date="2015" name="Genome Announc.">
        <title>Draft Genome Sequence of a Heterotrophic Facultative Anaerobic Thermophilic Bacterium, Ardenticatena maritima Strain 110ST.</title>
        <authorList>
            <person name="Kawaichi S."/>
            <person name="Yoshida T."/>
            <person name="Sako Y."/>
            <person name="Nakamura R."/>
        </authorList>
    </citation>
    <scope>NUCLEOTIDE SEQUENCE [LARGE SCALE GENOMIC DNA]</scope>
    <source>
        <strain evidence="2 3">110S</strain>
    </source>
</reference>
<evidence type="ECO:0000313" key="3">
    <source>
        <dbReference type="Proteomes" id="UP000037784"/>
    </source>
</evidence>
<organism evidence="2 3">
    <name type="scientific">Ardenticatena maritima</name>
    <dbReference type="NCBI Taxonomy" id="872965"/>
    <lineage>
        <taxon>Bacteria</taxon>
        <taxon>Bacillati</taxon>
        <taxon>Chloroflexota</taxon>
        <taxon>Ardenticatenia</taxon>
        <taxon>Ardenticatenales</taxon>
        <taxon>Ardenticatenaceae</taxon>
        <taxon>Ardenticatena</taxon>
    </lineage>
</organism>
<comment type="caution">
    <text evidence="2">The sequence shown here is derived from an EMBL/GenBank/DDBJ whole genome shotgun (WGS) entry which is preliminary data.</text>
</comment>
<proteinExistence type="predicted"/>
<keyword evidence="3" id="KW-1185">Reference proteome</keyword>
<dbReference type="AlphaFoldDB" id="A0A0M8K652"/>
<feature type="region of interest" description="Disordered" evidence="1">
    <location>
        <begin position="18"/>
        <end position="39"/>
    </location>
</feature>
<dbReference type="Proteomes" id="UP000037784">
    <property type="component" value="Unassembled WGS sequence"/>
</dbReference>
<name>A0A0M8K652_9CHLR</name>
<sequence>MNIQQWLEKLRKLIEQALTPSPKPTPVRVPTPVRRVRKR</sequence>
<dbReference type="InParanoid" id="A0A0M8K652"/>
<gene>
    <name evidence="2" type="ORF">ARMA_0996</name>
</gene>
<protein>
    <submittedName>
        <fullName evidence="2">Uncharacterized protein</fullName>
    </submittedName>
</protein>
<reference evidence="3" key="2">
    <citation type="submission" date="2015-08" db="EMBL/GenBank/DDBJ databases">
        <title>Draft Genome Sequence of a Heterotrophic Facultative Anaerobic Bacterium Ardenticatena maritima Strain 110S.</title>
        <authorList>
            <person name="Kawaichi S."/>
            <person name="Yoshida T."/>
            <person name="Sako Y."/>
            <person name="Nakamura R."/>
        </authorList>
    </citation>
    <scope>NUCLEOTIDE SEQUENCE [LARGE SCALE GENOMIC DNA]</scope>
    <source>
        <strain evidence="3">110S</strain>
    </source>
</reference>
<accession>A0A0M8K652</accession>
<evidence type="ECO:0000256" key="1">
    <source>
        <dbReference type="SAM" id="MobiDB-lite"/>
    </source>
</evidence>
<dbReference type="EMBL" id="BBZA01000063">
    <property type="protein sequence ID" value="GAP62573.1"/>
    <property type="molecule type" value="Genomic_DNA"/>
</dbReference>
<evidence type="ECO:0000313" key="2">
    <source>
        <dbReference type="EMBL" id="GAP62573.1"/>
    </source>
</evidence>